<protein>
    <submittedName>
        <fullName evidence="1">Uncharacterized protein</fullName>
    </submittedName>
</protein>
<gene>
    <name evidence="1" type="ORF">AAFF_G00151030</name>
</gene>
<keyword evidence="2" id="KW-1185">Reference proteome</keyword>
<comment type="caution">
    <text evidence="1">The sequence shown here is derived from an EMBL/GenBank/DDBJ whole genome shotgun (WGS) entry which is preliminary data.</text>
</comment>
<evidence type="ECO:0000313" key="2">
    <source>
        <dbReference type="Proteomes" id="UP001221898"/>
    </source>
</evidence>
<dbReference type="Proteomes" id="UP001221898">
    <property type="component" value="Unassembled WGS sequence"/>
</dbReference>
<reference evidence="1" key="1">
    <citation type="journal article" date="2023" name="Science">
        <title>Genome structures resolve the early diversification of teleost fishes.</title>
        <authorList>
            <person name="Parey E."/>
            <person name="Louis A."/>
            <person name="Montfort J."/>
            <person name="Bouchez O."/>
            <person name="Roques C."/>
            <person name="Iampietro C."/>
            <person name="Lluch J."/>
            <person name="Castinel A."/>
            <person name="Donnadieu C."/>
            <person name="Desvignes T."/>
            <person name="Floi Bucao C."/>
            <person name="Jouanno E."/>
            <person name="Wen M."/>
            <person name="Mejri S."/>
            <person name="Dirks R."/>
            <person name="Jansen H."/>
            <person name="Henkel C."/>
            <person name="Chen W.J."/>
            <person name="Zahm M."/>
            <person name="Cabau C."/>
            <person name="Klopp C."/>
            <person name="Thompson A.W."/>
            <person name="Robinson-Rechavi M."/>
            <person name="Braasch I."/>
            <person name="Lecointre G."/>
            <person name="Bobe J."/>
            <person name="Postlethwait J.H."/>
            <person name="Berthelot C."/>
            <person name="Roest Crollius H."/>
            <person name="Guiguen Y."/>
        </authorList>
    </citation>
    <scope>NUCLEOTIDE SEQUENCE</scope>
    <source>
        <strain evidence="1">NC1722</strain>
    </source>
</reference>
<proteinExistence type="predicted"/>
<name>A0AAD7W8C6_9TELE</name>
<organism evidence="1 2">
    <name type="scientific">Aldrovandia affinis</name>
    <dbReference type="NCBI Taxonomy" id="143900"/>
    <lineage>
        <taxon>Eukaryota</taxon>
        <taxon>Metazoa</taxon>
        <taxon>Chordata</taxon>
        <taxon>Craniata</taxon>
        <taxon>Vertebrata</taxon>
        <taxon>Euteleostomi</taxon>
        <taxon>Actinopterygii</taxon>
        <taxon>Neopterygii</taxon>
        <taxon>Teleostei</taxon>
        <taxon>Notacanthiformes</taxon>
        <taxon>Halosauridae</taxon>
        <taxon>Aldrovandia</taxon>
    </lineage>
</organism>
<evidence type="ECO:0000313" key="1">
    <source>
        <dbReference type="EMBL" id="KAJ8387672.1"/>
    </source>
</evidence>
<sequence length="108" mass="11728">MRICHLSVRALPSNVPSHPRLQAYMTSPASSFRNPDCLSLTGNSSGLAPAHPLSIFFLPISSSSHCPQARICPCGARQWEEEEESALPFIISGMRCPNVSLMPAHRNG</sequence>
<dbReference type="EMBL" id="JAINUG010000207">
    <property type="protein sequence ID" value="KAJ8387672.1"/>
    <property type="molecule type" value="Genomic_DNA"/>
</dbReference>
<dbReference type="AlphaFoldDB" id="A0AAD7W8C6"/>
<accession>A0AAD7W8C6</accession>